<dbReference type="InterPro" id="IPR029032">
    <property type="entry name" value="AhpD-like"/>
</dbReference>
<dbReference type="Proteomes" id="UP000377595">
    <property type="component" value="Unassembled WGS sequence"/>
</dbReference>
<evidence type="ECO:0000313" key="3">
    <source>
        <dbReference type="Proteomes" id="UP000377595"/>
    </source>
</evidence>
<dbReference type="Pfam" id="PF02627">
    <property type="entry name" value="CMD"/>
    <property type="match status" value="1"/>
</dbReference>
<accession>A0A5M3Y170</accession>
<dbReference type="EMBL" id="BLAF01000108">
    <property type="protein sequence ID" value="GES27075.1"/>
    <property type="molecule type" value="Genomic_DNA"/>
</dbReference>
<protein>
    <recommendedName>
        <fullName evidence="1">Carboxymuconolactone decarboxylase-like domain-containing protein</fullName>
    </recommendedName>
</protein>
<proteinExistence type="predicted"/>
<gene>
    <name evidence="2" type="ORF">Aple_099740</name>
</gene>
<dbReference type="SUPFAM" id="SSF69118">
    <property type="entry name" value="AhpD-like"/>
    <property type="match status" value="1"/>
</dbReference>
<dbReference type="RefSeq" id="WP_155351749.1">
    <property type="nucleotide sequence ID" value="NZ_BAAAHM010000010.1"/>
</dbReference>
<organism evidence="2 3">
    <name type="scientific">Acrocarpospora pleiomorpha</name>
    <dbReference type="NCBI Taxonomy" id="90975"/>
    <lineage>
        <taxon>Bacteria</taxon>
        <taxon>Bacillati</taxon>
        <taxon>Actinomycetota</taxon>
        <taxon>Actinomycetes</taxon>
        <taxon>Streptosporangiales</taxon>
        <taxon>Streptosporangiaceae</taxon>
        <taxon>Acrocarpospora</taxon>
    </lineage>
</organism>
<feature type="domain" description="Carboxymuconolactone decarboxylase-like" evidence="1">
    <location>
        <begin position="40"/>
        <end position="120"/>
    </location>
</feature>
<sequence>MTPITSRKELAAAYQRIFAVVPPSLEVKESTYDNQGMGDVIDAIENTRMAVLEAGPMTPREVQLVQLGMCAVMAYDAGAGLHANAAIAHGATEADLLQVTQIAWVTAGAVGFNTAFTAVKNATK</sequence>
<dbReference type="AlphaFoldDB" id="A0A5M3Y170"/>
<evidence type="ECO:0000313" key="2">
    <source>
        <dbReference type="EMBL" id="GES27075.1"/>
    </source>
</evidence>
<dbReference type="GO" id="GO:0051920">
    <property type="term" value="F:peroxiredoxin activity"/>
    <property type="evidence" value="ECO:0007669"/>
    <property type="project" value="InterPro"/>
</dbReference>
<evidence type="ECO:0000259" key="1">
    <source>
        <dbReference type="Pfam" id="PF02627"/>
    </source>
</evidence>
<comment type="caution">
    <text evidence="2">The sequence shown here is derived from an EMBL/GenBank/DDBJ whole genome shotgun (WGS) entry which is preliminary data.</text>
</comment>
<name>A0A5M3Y170_9ACTN</name>
<dbReference type="InterPro" id="IPR003779">
    <property type="entry name" value="CMD-like"/>
</dbReference>
<dbReference type="Gene3D" id="1.20.1290.10">
    <property type="entry name" value="AhpD-like"/>
    <property type="match status" value="1"/>
</dbReference>
<keyword evidence="3" id="KW-1185">Reference proteome</keyword>
<reference evidence="2 3" key="1">
    <citation type="submission" date="2019-10" db="EMBL/GenBank/DDBJ databases">
        <title>Whole genome shotgun sequence of Acrocarpospora pleiomorpha NBRC 16267.</title>
        <authorList>
            <person name="Ichikawa N."/>
            <person name="Kimura A."/>
            <person name="Kitahashi Y."/>
            <person name="Komaki H."/>
            <person name="Oguchi A."/>
        </authorList>
    </citation>
    <scope>NUCLEOTIDE SEQUENCE [LARGE SCALE GENOMIC DNA]</scope>
    <source>
        <strain evidence="2 3">NBRC 16267</strain>
    </source>
</reference>